<evidence type="ECO:0000313" key="6">
    <source>
        <dbReference type="EMBL" id="TCS35971.1"/>
    </source>
</evidence>
<dbReference type="Pfam" id="PF12838">
    <property type="entry name" value="Fer4_7"/>
    <property type="match status" value="1"/>
</dbReference>
<dbReference type="GO" id="GO:0046872">
    <property type="term" value="F:metal ion binding"/>
    <property type="evidence" value="ECO:0007669"/>
    <property type="project" value="UniProtKB-KW"/>
</dbReference>
<feature type="domain" description="4Fe-4S ferredoxin-type" evidence="5">
    <location>
        <begin position="459"/>
        <end position="488"/>
    </location>
</feature>
<dbReference type="AlphaFoldDB" id="A0A4R3HUV4"/>
<evidence type="ECO:0000256" key="2">
    <source>
        <dbReference type="ARBA" id="ARBA00022723"/>
    </source>
</evidence>
<dbReference type="InterPro" id="IPR050572">
    <property type="entry name" value="Fe-S_Ferredoxin"/>
</dbReference>
<dbReference type="PANTHER" id="PTHR43687:SF4">
    <property type="entry name" value="BLR5484 PROTEIN"/>
    <property type="match status" value="1"/>
</dbReference>
<dbReference type="Pfam" id="PF13187">
    <property type="entry name" value="Fer4_9"/>
    <property type="match status" value="1"/>
</dbReference>
<dbReference type="InterPro" id="IPR017896">
    <property type="entry name" value="4Fe4S_Fe-S-bd"/>
</dbReference>
<proteinExistence type="predicted"/>
<dbReference type="InterPro" id="IPR017900">
    <property type="entry name" value="4Fe4S_Fe_S_CS"/>
</dbReference>
<evidence type="ECO:0000256" key="4">
    <source>
        <dbReference type="ARBA" id="ARBA00023014"/>
    </source>
</evidence>
<dbReference type="RefSeq" id="WP_243656771.1">
    <property type="nucleotide sequence ID" value="NZ_SLZQ01000008.1"/>
</dbReference>
<feature type="domain" description="4Fe-4S ferredoxin-type" evidence="5">
    <location>
        <begin position="428"/>
        <end position="457"/>
    </location>
</feature>
<keyword evidence="7" id="KW-1185">Reference proteome</keyword>
<keyword evidence="3" id="KW-0408">Iron</keyword>
<evidence type="ECO:0000313" key="7">
    <source>
        <dbReference type="Proteomes" id="UP000295382"/>
    </source>
</evidence>
<dbReference type="SUPFAM" id="SSF54862">
    <property type="entry name" value="4Fe-4S ferredoxins"/>
    <property type="match status" value="1"/>
</dbReference>
<evidence type="ECO:0000259" key="5">
    <source>
        <dbReference type="PROSITE" id="PS51379"/>
    </source>
</evidence>
<dbReference type="PROSITE" id="PS00198">
    <property type="entry name" value="4FE4S_FER_1"/>
    <property type="match status" value="2"/>
</dbReference>
<evidence type="ECO:0000256" key="1">
    <source>
        <dbReference type="ARBA" id="ARBA00022485"/>
    </source>
</evidence>
<name>A0A4R3HUV4_PAULE</name>
<gene>
    <name evidence="6" type="ORF">EDC30_10834</name>
</gene>
<feature type="domain" description="4Fe-4S ferredoxin-type" evidence="5">
    <location>
        <begin position="211"/>
        <end position="240"/>
    </location>
</feature>
<reference evidence="6 7" key="1">
    <citation type="submission" date="2019-03" db="EMBL/GenBank/DDBJ databases">
        <title>Genomic Encyclopedia of Type Strains, Phase IV (KMG-IV): sequencing the most valuable type-strain genomes for metagenomic binning, comparative biology and taxonomic classification.</title>
        <authorList>
            <person name="Goeker M."/>
        </authorList>
    </citation>
    <scope>NUCLEOTIDE SEQUENCE [LARGE SCALE GENOMIC DNA]</scope>
    <source>
        <strain evidence="6 7">DSM 7445</strain>
    </source>
</reference>
<sequence length="572" mass="61636">MTPVSEAAERLQSLAKTAALLADAEVPPPDPVATVTYASRGRTLIIGSADQALPLARLLSKNLSVCVLITDEGPENSAAELSGQAGCLVLHGKVMRIHGWLGAFEVQWQPSEQGSDDNKEDGRGNFDLVLDLSTVPLISLHQPPQGYFSAGREPVAQMSAAVQLAQMVGEFEKPRYFHYKERLCAHSRNEIEGCNACIETCSTAAISPAGDRIRVEPHLCMGCGACTTVCPSGALTYAYPNAPQIGRRLKAMLSAYITNGGSYPLILFHSEKRGNTLINELTRQGSTDGRHGIPARVIPVAVHHTASIGIDLWLAAIAYGASGVAVLTTDEEAPQYREALGRQMHITQTILSELGYAGAHLALIQAVTPAELDEDLRRAPQGEAPAQPASFHVAADKRNTLDFVLDHLYRHAPARKEIIPMPAGSPFGAIAVNKAACTLCMSCVGACPESALMDGQNAPQLRFVEKNCVQCGLCEKTCPEHAITLVPRVAFTEESKKAVVLNESQPFNCIRCGKPFGTVQMIENMMERLSQHGAFAGNLNRLKMCGDCRVVDMMTRQREARIVELKPPSVGR</sequence>
<keyword evidence="4" id="KW-0411">Iron-sulfur</keyword>
<accession>A0A4R3HUV4</accession>
<comment type="caution">
    <text evidence="6">The sequence shown here is derived from an EMBL/GenBank/DDBJ whole genome shotgun (WGS) entry which is preliminary data.</text>
</comment>
<keyword evidence="1" id="KW-0004">4Fe-4S</keyword>
<dbReference type="EMBL" id="SLZQ01000008">
    <property type="protein sequence ID" value="TCS35971.1"/>
    <property type="molecule type" value="Genomic_DNA"/>
</dbReference>
<evidence type="ECO:0000256" key="3">
    <source>
        <dbReference type="ARBA" id="ARBA00023004"/>
    </source>
</evidence>
<dbReference type="PANTHER" id="PTHR43687">
    <property type="entry name" value="ADENYLYLSULFATE REDUCTASE, BETA SUBUNIT"/>
    <property type="match status" value="1"/>
</dbReference>
<organism evidence="6 7">
    <name type="scientific">Paucimonas lemoignei</name>
    <name type="common">Pseudomonas lemoignei</name>
    <dbReference type="NCBI Taxonomy" id="29443"/>
    <lineage>
        <taxon>Bacteria</taxon>
        <taxon>Pseudomonadati</taxon>
        <taxon>Pseudomonadota</taxon>
        <taxon>Betaproteobacteria</taxon>
        <taxon>Burkholderiales</taxon>
        <taxon>Burkholderiaceae</taxon>
        <taxon>Paucimonas</taxon>
    </lineage>
</organism>
<dbReference type="GO" id="GO:0051539">
    <property type="term" value="F:4 iron, 4 sulfur cluster binding"/>
    <property type="evidence" value="ECO:0007669"/>
    <property type="project" value="UniProtKB-KW"/>
</dbReference>
<keyword evidence="2" id="KW-0479">Metal-binding</keyword>
<dbReference type="PROSITE" id="PS51379">
    <property type="entry name" value="4FE4S_FER_2"/>
    <property type="match status" value="3"/>
</dbReference>
<dbReference type="Proteomes" id="UP000295382">
    <property type="component" value="Unassembled WGS sequence"/>
</dbReference>
<dbReference type="Gene3D" id="3.30.70.20">
    <property type="match status" value="2"/>
</dbReference>
<protein>
    <submittedName>
        <fullName evidence="6">Ferredoxin</fullName>
    </submittedName>
</protein>